<dbReference type="SUPFAM" id="SSF56112">
    <property type="entry name" value="Protein kinase-like (PK-like)"/>
    <property type="match status" value="1"/>
</dbReference>
<dbReference type="EMBL" id="JXRQ01000025">
    <property type="protein sequence ID" value="KIL46690.1"/>
    <property type="molecule type" value="Genomic_DNA"/>
</dbReference>
<comment type="similarity">
    <text evidence="1">Belongs to the methylthioribose kinase family.</text>
</comment>
<dbReference type="NCBIfam" id="TIGR01767">
    <property type="entry name" value="MTRK"/>
    <property type="match status" value="1"/>
</dbReference>
<evidence type="ECO:0000256" key="3">
    <source>
        <dbReference type="ARBA" id="ARBA00012128"/>
    </source>
</evidence>
<organism evidence="9 10">
    <name type="scientific">Jeotgalibacillus alimentarius</name>
    <dbReference type="NCBI Taxonomy" id="135826"/>
    <lineage>
        <taxon>Bacteria</taxon>
        <taxon>Bacillati</taxon>
        <taxon>Bacillota</taxon>
        <taxon>Bacilli</taxon>
        <taxon>Bacillales</taxon>
        <taxon>Caryophanaceae</taxon>
        <taxon>Jeotgalibacillus</taxon>
    </lineage>
</organism>
<dbReference type="AlphaFoldDB" id="A0A0C2R8T3"/>
<evidence type="ECO:0000256" key="2">
    <source>
        <dbReference type="ARBA" id="ARBA00011738"/>
    </source>
</evidence>
<evidence type="ECO:0000256" key="4">
    <source>
        <dbReference type="ARBA" id="ARBA00022679"/>
    </source>
</evidence>
<evidence type="ECO:0000259" key="8">
    <source>
        <dbReference type="Pfam" id="PF01636"/>
    </source>
</evidence>
<protein>
    <recommendedName>
        <fullName evidence="3">S-methyl-5-thioribose kinase</fullName>
        <ecNumber evidence="3">2.7.1.100</ecNumber>
    </recommendedName>
</protein>
<evidence type="ECO:0000256" key="7">
    <source>
        <dbReference type="ARBA" id="ARBA00022840"/>
    </source>
</evidence>
<keyword evidence="4" id="KW-0808">Transferase</keyword>
<reference evidence="9 10" key="1">
    <citation type="submission" date="2015-01" db="EMBL/GenBank/DDBJ databases">
        <title>Genome sequence of Jeotgalibacillus alimentarius.</title>
        <authorList>
            <person name="Goh K.M."/>
            <person name="Chan K.-G."/>
            <person name="Yaakop A.S."/>
            <person name="Ee R."/>
            <person name="Gan H.M."/>
            <person name="Chan C.S."/>
        </authorList>
    </citation>
    <scope>NUCLEOTIDE SEQUENCE [LARGE SCALE GENOMIC DNA]</scope>
    <source>
        <strain evidence="9 10">YKJ-13</strain>
    </source>
</reference>
<dbReference type="OrthoDB" id="9777791at2"/>
<dbReference type="Pfam" id="PF01636">
    <property type="entry name" value="APH"/>
    <property type="match status" value="1"/>
</dbReference>
<keyword evidence="5" id="KW-0547">Nucleotide-binding</keyword>
<dbReference type="GO" id="GO:0009086">
    <property type="term" value="P:methionine biosynthetic process"/>
    <property type="evidence" value="ECO:0007669"/>
    <property type="project" value="InterPro"/>
</dbReference>
<dbReference type="GO" id="GO:0046522">
    <property type="term" value="F:S-methyl-5-thioribose kinase activity"/>
    <property type="evidence" value="ECO:0007669"/>
    <property type="project" value="UniProtKB-EC"/>
</dbReference>
<comment type="subunit">
    <text evidence="2">Homodimer.</text>
</comment>
<dbReference type="InterPro" id="IPR009212">
    <property type="entry name" value="Methylthioribose_kinase"/>
</dbReference>
<gene>
    <name evidence="9" type="ORF">KP77_28170</name>
</gene>
<dbReference type="PIRSF" id="PIRSF031134">
    <property type="entry name" value="MTRK"/>
    <property type="match status" value="1"/>
</dbReference>
<feature type="domain" description="Aminoglycoside phosphotransferase" evidence="8">
    <location>
        <begin position="225"/>
        <end position="272"/>
    </location>
</feature>
<sequence>MAAVDFKSEYFTMSEEDVVRYVKTEMDFFDSNEQLSCKEIGDGNLNYVFRVKGSSGKSVILKQAGPVARISNEFKVSPDRNRIESEILRIQGKLAEGFVPEVYHYDPVMNCMSMEDLSDYTIMRDALLKKETFPQFADHITTFMVNTLLMTSDVVMNHKDKKALVKDFINPDLCEITEDLVFTEPFFPSLRNDVFPALQHFVEKEIWGDEKLKLETAKLKFEFMTNAQSLIHGDLHTGSIFIKKDATKVIDPEFAFYGPAGYDVGNVIANLTFAYMNGAVTMKDQQSREDFLHFIEQAIIDVIDLFKSKFEKAWQQHASDQTAAYEGYMEYYLQNILRDTAAVAGCELIRRTIGLAHVKDLTSISEEEDRAAAEKACLTAGKTFIMNRESYSDGTAFFKVISDAIIKD</sequence>
<dbReference type="Proteomes" id="UP000031950">
    <property type="component" value="Unassembled WGS sequence"/>
</dbReference>
<dbReference type="PATRIC" id="fig|135826.4.peg.2801"/>
<keyword evidence="10" id="KW-1185">Reference proteome</keyword>
<proteinExistence type="inferred from homology"/>
<dbReference type="RefSeq" id="WP_041123325.1">
    <property type="nucleotide sequence ID" value="NZ_JXRQ01000025.1"/>
</dbReference>
<evidence type="ECO:0000313" key="9">
    <source>
        <dbReference type="EMBL" id="KIL46690.1"/>
    </source>
</evidence>
<evidence type="ECO:0000256" key="6">
    <source>
        <dbReference type="ARBA" id="ARBA00022777"/>
    </source>
</evidence>
<dbReference type="InterPro" id="IPR011009">
    <property type="entry name" value="Kinase-like_dom_sf"/>
</dbReference>
<accession>A0A0C2R8T3</accession>
<comment type="caution">
    <text evidence="9">The sequence shown here is derived from an EMBL/GenBank/DDBJ whole genome shotgun (WGS) entry which is preliminary data.</text>
</comment>
<dbReference type="STRING" id="135826.KP77_28170"/>
<name>A0A0C2R8T3_9BACL</name>
<evidence type="ECO:0000256" key="1">
    <source>
        <dbReference type="ARBA" id="ARBA00010165"/>
    </source>
</evidence>
<dbReference type="EC" id="2.7.1.100" evidence="3"/>
<keyword evidence="6 9" id="KW-0418">Kinase</keyword>
<dbReference type="PANTHER" id="PTHR34273">
    <property type="entry name" value="METHYLTHIORIBOSE KINASE"/>
    <property type="match status" value="1"/>
</dbReference>
<dbReference type="GO" id="GO:0005524">
    <property type="term" value="F:ATP binding"/>
    <property type="evidence" value="ECO:0007669"/>
    <property type="project" value="UniProtKB-KW"/>
</dbReference>
<dbReference type="Gene3D" id="3.30.200.20">
    <property type="entry name" value="Phosphorylase Kinase, domain 1"/>
    <property type="match status" value="1"/>
</dbReference>
<dbReference type="PANTHER" id="PTHR34273:SF2">
    <property type="entry name" value="METHYLTHIORIBOSE KINASE"/>
    <property type="match status" value="1"/>
</dbReference>
<keyword evidence="7" id="KW-0067">ATP-binding</keyword>
<evidence type="ECO:0000313" key="10">
    <source>
        <dbReference type="Proteomes" id="UP000031950"/>
    </source>
</evidence>
<dbReference type="InterPro" id="IPR002575">
    <property type="entry name" value="Aminoglycoside_PTrfase"/>
</dbReference>
<evidence type="ECO:0000256" key="5">
    <source>
        <dbReference type="ARBA" id="ARBA00022741"/>
    </source>
</evidence>
<dbReference type="Gene3D" id="3.90.1200.10">
    <property type="match status" value="1"/>
</dbReference>